<keyword evidence="9" id="KW-0472">Membrane</keyword>
<dbReference type="InterPro" id="IPR022371">
    <property type="entry name" value="Exopolyphosphatase"/>
</dbReference>
<dbReference type="Pfam" id="PF21447">
    <property type="entry name" value="Ppx-GppA_III"/>
    <property type="match status" value="1"/>
</dbReference>
<protein>
    <recommendedName>
        <fullName evidence="6">Exopolyphosphatase</fullName>
        <ecNumber evidence="5">3.6.1.11</ecNumber>
    </recommendedName>
</protein>
<dbReference type="InterPro" id="IPR003695">
    <property type="entry name" value="Ppx_GppA_N"/>
</dbReference>
<organism evidence="13 14">
    <name type="scientific">Corallincola spongiicola</name>
    <dbReference type="NCBI Taxonomy" id="2520508"/>
    <lineage>
        <taxon>Bacteria</taxon>
        <taxon>Pseudomonadati</taxon>
        <taxon>Pseudomonadota</taxon>
        <taxon>Gammaproteobacteria</taxon>
        <taxon>Alteromonadales</taxon>
        <taxon>Psychromonadaceae</taxon>
        <taxon>Corallincola</taxon>
    </lineage>
</organism>
<dbReference type="SUPFAM" id="SSF109604">
    <property type="entry name" value="HD-domain/PDEase-like"/>
    <property type="match status" value="1"/>
</dbReference>
<proteinExistence type="inferred from homology"/>
<dbReference type="PANTHER" id="PTHR30005:SF14">
    <property type="entry name" value="EXOPOLYPHOSPHATASE"/>
    <property type="match status" value="1"/>
</dbReference>
<dbReference type="PANTHER" id="PTHR30005">
    <property type="entry name" value="EXOPOLYPHOSPHATASE"/>
    <property type="match status" value="1"/>
</dbReference>
<evidence type="ECO:0000313" key="14">
    <source>
        <dbReference type="Proteomes" id="UP000292544"/>
    </source>
</evidence>
<evidence type="ECO:0000256" key="2">
    <source>
        <dbReference type="ARBA" id="ARBA00004202"/>
    </source>
</evidence>
<evidence type="ECO:0000256" key="6">
    <source>
        <dbReference type="ARBA" id="ARBA00020416"/>
    </source>
</evidence>
<evidence type="ECO:0000256" key="7">
    <source>
        <dbReference type="ARBA" id="ARBA00022475"/>
    </source>
</evidence>
<sequence>MNDETEPAPIAAIDLGSNSFHLLIGRFISGHFQILGKEKVRVQLAQGLDDNDQLSDEAIVRGLDTLKQFSERLKDIAADDIRIVATYTLRKAGNRREFLRQARALLPCPIEVISGSEEARLIYQGVAHTQPGKEHRLVVDIGGGSTECIIGQGFTPLKLNSLDIGCVTFSERFFDASKITNKQFKQAEFAAGRLIAPIASSYKKVSWKQALGCSGTIKAIAYCLEVMTLDSANISDASLQKLKQKFCDDGKVDLKTFTEIASERANVLPSGLAILIALFHELSIDAMQFSEAALREGLVYEMEERMRHHDIRERTAMSLIERYQVDQAQAVRVQTTAVTLYQALKSDWQLNGKKLKPLLNWAALLHEIGISIHFKGFHRHGAYILEHTELPGFNAEEQQLLANLVLKHRKKLSDELPIFTLFEQDDVLKLVLILRLSTLLHLHRSDDLSTPQIHAKDDTLYLSFDGLWLTEHPLLEERLEQEVKEWLKLDKKLVIEAMPTDTIDGI</sequence>
<evidence type="ECO:0000313" key="13">
    <source>
        <dbReference type="EMBL" id="TAA42633.1"/>
    </source>
</evidence>
<dbReference type="SUPFAM" id="SSF53067">
    <property type="entry name" value="Actin-like ATPase domain"/>
    <property type="match status" value="2"/>
</dbReference>
<feature type="domain" description="Ppx/GppA phosphatase C-terminal" evidence="12">
    <location>
        <begin position="311"/>
        <end position="482"/>
    </location>
</feature>
<dbReference type="InterPro" id="IPR048950">
    <property type="entry name" value="Ppx_GppA_C"/>
</dbReference>
<keyword evidence="8 13" id="KW-0378">Hydrolase</keyword>
<keyword evidence="14" id="KW-1185">Reference proteome</keyword>
<evidence type="ECO:0000256" key="8">
    <source>
        <dbReference type="ARBA" id="ARBA00022801"/>
    </source>
</evidence>
<dbReference type="InterPro" id="IPR050273">
    <property type="entry name" value="GppA/Ppx_hydrolase"/>
</dbReference>
<accession>A0ABY1WM18</accession>
<dbReference type="InterPro" id="IPR030673">
    <property type="entry name" value="PyroPPase_GppA_Ppx"/>
</dbReference>
<dbReference type="Proteomes" id="UP000292544">
    <property type="component" value="Unassembled WGS sequence"/>
</dbReference>
<keyword evidence="7" id="KW-1003">Cell membrane</keyword>
<reference evidence="14" key="1">
    <citation type="submission" date="2019-02" db="EMBL/GenBank/DDBJ databases">
        <title>Draft genome sequence of Muricauda sp. 176CP4-71.</title>
        <authorList>
            <person name="Park J.-S."/>
        </authorList>
    </citation>
    <scope>NUCLEOTIDE SEQUENCE [LARGE SCALE GENOMIC DNA]</scope>
    <source>
        <strain evidence="14">176GS2-150</strain>
    </source>
</reference>
<dbReference type="GO" id="GO:0004309">
    <property type="term" value="F:exopolyphosphatase activity"/>
    <property type="evidence" value="ECO:0007669"/>
    <property type="project" value="UniProtKB-EC"/>
</dbReference>
<comment type="cofactor">
    <cofactor evidence="1">
        <name>Mg(2+)</name>
        <dbReference type="ChEBI" id="CHEBI:18420"/>
    </cofactor>
</comment>
<comment type="caution">
    <text evidence="13">The sequence shown here is derived from an EMBL/GenBank/DDBJ whole genome shotgun (WGS) entry which is preliminary data.</text>
</comment>
<evidence type="ECO:0000259" key="12">
    <source>
        <dbReference type="Pfam" id="PF21447"/>
    </source>
</evidence>
<dbReference type="InterPro" id="IPR043129">
    <property type="entry name" value="ATPase_NBD"/>
</dbReference>
<dbReference type="RefSeq" id="WP_130567471.1">
    <property type="nucleotide sequence ID" value="NZ_SHLY01000006.1"/>
</dbReference>
<dbReference type="Gene3D" id="3.30.420.40">
    <property type="match status" value="1"/>
</dbReference>
<dbReference type="EC" id="3.6.1.11" evidence="5"/>
<dbReference type="Gene3D" id="1.10.3210.10">
    <property type="entry name" value="Hypothetical protein af1432"/>
    <property type="match status" value="1"/>
</dbReference>
<evidence type="ECO:0000256" key="5">
    <source>
        <dbReference type="ARBA" id="ARBA00012451"/>
    </source>
</evidence>
<evidence type="ECO:0000256" key="3">
    <source>
        <dbReference type="ARBA" id="ARBA00007125"/>
    </source>
</evidence>
<evidence type="ECO:0000259" key="11">
    <source>
        <dbReference type="Pfam" id="PF02541"/>
    </source>
</evidence>
<comment type="subunit">
    <text evidence="4">Homodimer.</text>
</comment>
<evidence type="ECO:0000256" key="4">
    <source>
        <dbReference type="ARBA" id="ARBA00011738"/>
    </source>
</evidence>
<feature type="domain" description="Ppx/GppA phosphatase N-terminal" evidence="11">
    <location>
        <begin position="27"/>
        <end position="305"/>
    </location>
</feature>
<dbReference type="PIRSF" id="PIRSF001267">
    <property type="entry name" value="Pyrophosphatase_GppA_Ppx"/>
    <property type="match status" value="1"/>
</dbReference>
<dbReference type="EMBL" id="SHLY01000006">
    <property type="protein sequence ID" value="TAA42633.1"/>
    <property type="molecule type" value="Genomic_DNA"/>
</dbReference>
<dbReference type="Pfam" id="PF02541">
    <property type="entry name" value="Ppx-GppA"/>
    <property type="match status" value="1"/>
</dbReference>
<dbReference type="NCBIfam" id="TIGR03706">
    <property type="entry name" value="exo_poly_only"/>
    <property type="match status" value="1"/>
</dbReference>
<evidence type="ECO:0000256" key="9">
    <source>
        <dbReference type="ARBA" id="ARBA00023136"/>
    </source>
</evidence>
<dbReference type="CDD" id="cd24053">
    <property type="entry name" value="ASKHA_NBD_EcPPX-GppA-like"/>
    <property type="match status" value="1"/>
</dbReference>
<evidence type="ECO:0000256" key="10">
    <source>
        <dbReference type="ARBA" id="ARBA00047607"/>
    </source>
</evidence>
<comment type="catalytic activity">
    <reaction evidence="10">
        <text>[phosphate](n) + H2O = [phosphate](n-1) + phosphate + H(+)</text>
        <dbReference type="Rhea" id="RHEA:21528"/>
        <dbReference type="Rhea" id="RHEA-COMP:9859"/>
        <dbReference type="Rhea" id="RHEA-COMP:14279"/>
        <dbReference type="ChEBI" id="CHEBI:15377"/>
        <dbReference type="ChEBI" id="CHEBI:15378"/>
        <dbReference type="ChEBI" id="CHEBI:16838"/>
        <dbReference type="ChEBI" id="CHEBI:43474"/>
        <dbReference type="EC" id="3.6.1.11"/>
    </reaction>
</comment>
<dbReference type="Gene3D" id="3.30.420.150">
    <property type="entry name" value="Exopolyphosphatase. Domain 2"/>
    <property type="match status" value="1"/>
</dbReference>
<evidence type="ECO:0000256" key="1">
    <source>
        <dbReference type="ARBA" id="ARBA00001946"/>
    </source>
</evidence>
<comment type="subcellular location">
    <subcellularLocation>
        <location evidence="2">Cell membrane</location>
        <topology evidence="2">Peripheral membrane protein</topology>
    </subcellularLocation>
</comment>
<comment type="similarity">
    <text evidence="3">Belongs to the GppA/Ppx family.</text>
</comment>
<name>A0ABY1WM18_9GAMM</name>
<gene>
    <name evidence="13" type="primary">ppx</name>
    <name evidence="13" type="ORF">EXY25_15200</name>
</gene>